<dbReference type="GO" id="GO:0004803">
    <property type="term" value="F:transposase activity"/>
    <property type="evidence" value="ECO:0007669"/>
    <property type="project" value="InterPro"/>
</dbReference>
<dbReference type="PANTHER" id="PTHR33055">
    <property type="entry name" value="TRANSPOSASE FOR INSERTION SEQUENCE ELEMENT IS1111A"/>
    <property type="match status" value="1"/>
</dbReference>
<reference evidence="3" key="1">
    <citation type="journal article" date="2014" name="Front. Microbiol.">
        <title>High frequency of phylogenetically diverse reductive dehalogenase-homologous genes in deep subseafloor sedimentary metagenomes.</title>
        <authorList>
            <person name="Kawai M."/>
            <person name="Futagami T."/>
            <person name="Toyoda A."/>
            <person name="Takaki Y."/>
            <person name="Nishi S."/>
            <person name="Hori S."/>
            <person name="Arai W."/>
            <person name="Tsubouchi T."/>
            <person name="Morono Y."/>
            <person name="Uchiyama I."/>
            <person name="Ito T."/>
            <person name="Fujiyama A."/>
            <person name="Inagaki F."/>
            <person name="Takami H."/>
        </authorList>
    </citation>
    <scope>NUCLEOTIDE SEQUENCE</scope>
    <source>
        <strain evidence="3">Expedition CK06-06</strain>
    </source>
</reference>
<accession>X1HFJ0</accession>
<dbReference type="AlphaFoldDB" id="X1HFJ0"/>
<comment type="caution">
    <text evidence="3">The sequence shown here is derived from an EMBL/GenBank/DDBJ whole genome shotgun (WGS) entry which is preliminary data.</text>
</comment>
<dbReference type="InterPro" id="IPR047650">
    <property type="entry name" value="Transpos_IS110"/>
</dbReference>
<proteinExistence type="predicted"/>
<dbReference type="InterPro" id="IPR003346">
    <property type="entry name" value="Transposase_20"/>
</dbReference>
<dbReference type="EMBL" id="BARU01007328">
    <property type="protein sequence ID" value="GAH44058.1"/>
    <property type="molecule type" value="Genomic_DNA"/>
</dbReference>
<gene>
    <name evidence="3" type="ORF">S03H2_14438</name>
</gene>
<dbReference type="Pfam" id="PF01548">
    <property type="entry name" value="DEDD_Tnp_IS110"/>
    <property type="match status" value="1"/>
</dbReference>
<name>X1HFJ0_9ZZZZ</name>
<evidence type="ECO:0000259" key="2">
    <source>
        <dbReference type="Pfam" id="PF02371"/>
    </source>
</evidence>
<organism evidence="3">
    <name type="scientific">marine sediment metagenome</name>
    <dbReference type="NCBI Taxonomy" id="412755"/>
    <lineage>
        <taxon>unclassified sequences</taxon>
        <taxon>metagenomes</taxon>
        <taxon>ecological metagenomes</taxon>
    </lineage>
</organism>
<sequence length="319" mass="35656">MEKKIYVGIDVSKDTMEVAVHGEKHHWSFSSDEAGISKIVSKFMEISPELVVLEATGGFEVPLAAELAVTKIPTAVVNPRQIRDFAKSVGMLAKTDILDVRIIARFAAAVQPSPHPIPNIEAQELGAITARRRQIVNMITAEKNRFSTAGKEVKPRIRAHINWLEKELDEINRNLRQKVKDSPIWREKDELLQSVPGVGPNFSTTILAELPELGTLNRKQIAALVGVAPLNRDSGTLRGKRTTWGGRETVRTALYMATLVATRYNPIIRRFYKRLCASGKVKKVALTACMRKLLTILNAMLKYRTPWNYDVSQIFGPCC</sequence>
<feature type="domain" description="Transposase IS116/IS110/IS902 C-terminal" evidence="2">
    <location>
        <begin position="190"/>
        <end position="273"/>
    </location>
</feature>
<protein>
    <submittedName>
        <fullName evidence="3">Uncharacterized protein</fullName>
    </submittedName>
</protein>
<dbReference type="GO" id="GO:0003677">
    <property type="term" value="F:DNA binding"/>
    <property type="evidence" value="ECO:0007669"/>
    <property type="project" value="InterPro"/>
</dbReference>
<feature type="domain" description="Transposase IS110-like N-terminal" evidence="1">
    <location>
        <begin position="7"/>
        <end position="148"/>
    </location>
</feature>
<dbReference type="InterPro" id="IPR002525">
    <property type="entry name" value="Transp_IS110-like_N"/>
</dbReference>
<evidence type="ECO:0000259" key="1">
    <source>
        <dbReference type="Pfam" id="PF01548"/>
    </source>
</evidence>
<dbReference type="GO" id="GO:0006313">
    <property type="term" value="P:DNA transposition"/>
    <property type="evidence" value="ECO:0007669"/>
    <property type="project" value="InterPro"/>
</dbReference>
<dbReference type="Pfam" id="PF02371">
    <property type="entry name" value="Transposase_20"/>
    <property type="match status" value="1"/>
</dbReference>
<dbReference type="NCBIfam" id="NF033542">
    <property type="entry name" value="transpos_IS110"/>
    <property type="match status" value="1"/>
</dbReference>
<evidence type="ECO:0000313" key="3">
    <source>
        <dbReference type="EMBL" id="GAH44058.1"/>
    </source>
</evidence>
<dbReference type="PANTHER" id="PTHR33055:SF13">
    <property type="entry name" value="TRANSPOSASE"/>
    <property type="match status" value="1"/>
</dbReference>